<protein>
    <submittedName>
        <fullName evidence="1">Uncharacterized protein</fullName>
    </submittedName>
</protein>
<dbReference type="InterPro" id="IPR014709">
    <property type="entry name" value="Glutathione_synthase_C_euk"/>
</dbReference>
<evidence type="ECO:0000313" key="1">
    <source>
        <dbReference type="Ensembl" id="ENSOABP00000075467.1"/>
    </source>
</evidence>
<reference evidence="1" key="3">
    <citation type="submission" date="2025-09" db="UniProtKB">
        <authorList>
            <consortium name="Ensembl"/>
        </authorList>
    </citation>
    <scope>IDENTIFICATION</scope>
</reference>
<organism evidence="1 2">
    <name type="scientific">Oreochromis aureus</name>
    <name type="common">Israeli tilapia</name>
    <name type="synonym">Chromis aureus</name>
    <dbReference type="NCBI Taxonomy" id="47969"/>
    <lineage>
        <taxon>Eukaryota</taxon>
        <taxon>Metazoa</taxon>
        <taxon>Chordata</taxon>
        <taxon>Craniata</taxon>
        <taxon>Vertebrata</taxon>
        <taxon>Euteleostomi</taxon>
        <taxon>Actinopterygii</taxon>
        <taxon>Neopterygii</taxon>
        <taxon>Teleostei</taxon>
        <taxon>Neoteleostei</taxon>
        <taxon>Acanthomorphata</taxon>
        <taxon>Ovalentaria</taxon>
        <taxon>Cichlomorphae</taxon>
        <taxon>Cichliformes</taxon>
        <taxon>Cichlidae</taxon>
        <taxon>African cichlids</taxon>
        <taxon>Pseudocrenilabrinae</taxon>
        <taxon>Oreochromini</taxon>
        <taxon>Oreochromis</taxon>
    </lineage>
</organism>
<dbReference type="SUPFAM" id="SSF56059">
    <property type="entry name" value="Glutathione synthetase ATP-binding domain-like"/>
    <property type="match status" value="1"/>
</dbReference>
<proteinExistence type="predicted"/>
<dbReference type="Ensembl" id="ENSOABT00000063451.1">
    <property type="protein sequence ID" value="ENSOABP00000075467.1"/>
    <property type="gene ID" value="ENSOABG00000031147.1"/>
</dbReference>
<dbReference type="Gene3D" id="3.30.1490.50">
    <property type="match status" value="1"/>
</dbReference>
<dbReference type="InterPro" id="IPR037013">
    <property type="entry name" value="GSH-S_sub-bd_sf"/>
</dbReference>
<reference evidence="1" key="2">
    <citation type="submission" date="2025-08" db="UniProtKB">
        <authorList>
            <consortium name="Ensembl"/>
        </authorList>
    </citation>
    <scope>IDENTIFICATION</scope>
</reference>
<dbReference type="PANTHER" id="PTHR11130:SF0">
    <property type="entry name" value="GLUTATHIONE SYNTHETASE"/>
    <property type="match status" value="1"/>
</dbReference>
<accession>A0AAZ1Y663</accession>
<dbReference type="Gene3D" id="3.40.50.1760">
    <property type="entry name" value="Glutathione synthase, substrate-binding domain superfamily, eukaryotic"/>
    <property type="match status" value="1"/>
</dbReference>
<dbReference type="GO" id="GO:0005829">
    <property type="term" value="C:cytosol"/>
    <property type="evidence" value="ECO:0007669"/>
    <property type="project" value="TreeGrafter"/>
</dbReference>
<evidence type="ECO:0000313" key="2">
    <source>
        <dbReference type="Proteomes" id="UP000472276"/>
    </source>
</evidence>
<dbReference type="Gene3D" id="3.30.470.20">
    <property type="entry name" value="ATP-grasp fold, B domain"/>
    <property type="match status" value="1"/>
</dbReference>
<reference evidence="2" key="1">
    <citation type="submission" date="2020-03" db="EMBL/GenBank/DDBJ databases">
        <title>Evolution of repeat sequences and sex chromosomes of tilapia species revealed by chromosome-level genomes.</title>
        <authorList>
            <person name="Xu L."/>
            <person name="Tao W."/>
            <person name="Wang D."/>
            <person name="Zhou Q."/>
        </authorList>
    </citation>
    <scope>NUCLEOTIDE SEQUENCE [LARGE SCALE GENOMIC DNA]</scope>
    <source>
        <strain evidence="2">Israel</strain>
    </source>
</reference>
<dbReference type="PANTHER" id="PTHR11130">
    <property type="entry name" value="GLUTATHIONE SYNTHETASE"/>
    <property type="match status" value="1"/>
</dbReference>
<dbReference type="Proteomes" id="UP000472276">
    <property type="component" value="Unassembled WGS sequence"/>
</dbReference>
<dbReference type="GO" id="GO:0043295">
    <property type="term" value="F:glutathione binding"/>
    <property type="evidence" value="ECO:0007669"/>
    <property type="project" value="TreeGrafter"/>
</dbReference>
<dbReference type="AlphaFoldDB" id="A0AAZ1Y663"/>
<keyword evidence="2" id="KW-1185">Reference proteome</keyword>
<dbReference type="InterPro" id="IPR014042">
    <property type="entry name" value="Glutathione_synthase_a-hlx"/>
</dbReference>
<sequence>QPRESFWDAHLLMERSRAVMGPDISAHLAGTKKVQQVDTGPGVLERFFPDQPQAVNIIHIYSSDLFLCGCVRLQGAERDKTVSMALAAAERFVLKPQREGGGTAGEQTWRWKGCASYGTKLLRPGIGCWLFVMLAFSLFSYRQGKDMVINECVGHLLRTKNSGHSDGGVAAGVTVLHNPLLL</sequence>
<name>A0AAZ1Y663_OREAU</name>
<dbReference type="Gene3D" id="1.10.1080.10">
    <property type="entry name" value="Glutathione Synthetase, Chain A, domain 3"/>
    <property type="match status" value="1"/>
</dbReference>
<dbReference type="GO" id="GO:0005524">
    <property type="term" value="F:ATP binding"/>
    <property type="evidence" value="ECO:0007669"/>
    <property type="project" value="InterPro"/>
</dbReference>
<dbReference type="InterPro" id="IPR005615">
    <property type="entry name" value="Glutathione_synthase"/>
</dbReference>
<dbReference type="GO" id="GO:0004363">
    <property type="term" value="F:glutathione synthase activity"/>
    <property type="evidence" value="ECO:0007669"/>
    <property type="project" value="InterPro"/>
</dbReference>
<dbReference type="Pfam" id="PF03917">
    <property type="entry name" value="GSH_synth_ATP"/>
    <property type="match status" value="2"/>
</dbReference>